<comment type="subcellular location">
    <subcellularLocation>
        <location evidence="1">Cell membrane</location>
        <topology evidence="1">Multi-pass membrane protein</topology>
    </subcellularLocation>
</comment>
<dbReference type="EMBL" id="JAZHXJ010000066">
    <property type="protein sequence ID" value="KAL1877346.1"/>
    <property type="molecule type" value="Genomic_DNA"/>
</dbReference>
<gene>
    <name evidence="7" type="ORF">VTK73DRAFT_8719</name>
</gene>
<accession>A0ABR3XNQ8</accession>
<keyword evidence="4 6" id="KW-0472">Membrane</keyword>
<evidence type="ECO:0000313" key="7">
    <source>
        <dbReference type="EMBL" id="KAL1877346.1"/>
    </source>
</evidence>
<evidence type="ECO:0000256" key="3">
    <source>
        <dbReference type="ARBA" id="ARBA00022989"/>
    </source>
</evidence>
<proteinExistence type="predicted"/>
<dbReference type="InterPro" id="IPR002523">
    <property type="entry name" value="MgTranspt_CorA/ZnTranspt_ZntB"/>
</dbReference>
<dbReference type="Pfam" id="PF01544">
    <property type="entry name" value="CorA"/>
    <property type="match status" value="1"/>
</dbReference>
<dbReference type="InterPro" id="IPR045863">
    <property type="entry name" value="CorA_TM1_TM2"/>
</dbReference>
<evidence type="ECO:0000256" key="4">
    <source>
        <dbReference type="ARBA" id="ARBA00023136"/>
    </source>
</evidence>
<feature type="transmembrane region" description="Helical" evidence="6">
    <location>
        <begin position="376"/>
        <end position="397"/>
    </location>
</feature>
<evidence type="ECO:0000256" key="1">
    <source>
        <dbReference type="ARBA" id="ARBA00004651"/>
    </source>
</evidence>
<dbReference type="PANTHER" id="PTHR46494:SF1">
    <property type="entry name" value="CORA FAMILY METAL ION TRANSPORTER (EUROFUNG)"/>
    <property type="match status" value="1"/>
</dbReference>
<sequence length="464" mass="52638">MPQEPDNRTGRSQRRRSRGTRNTEGNVPMMMSYLKRLTQGVQSFKNIISYAQPFDRASITVPDSLIRAWLHLLMSLIYSTQSAFAWSEHCEVTRLLLTEGMAEVMDQISNESLINRAAVLPMEVVSLLGLVLLHDSTGAYPDLGASYSEYLDALGNQIATRPSDRSFQHRISLLKQEIGVIQKTVAAQNGVFNSIVQFSSRHQLPAGNLNTDPRSRERMMSMYYNRDITPTGRGPRYMALEKKDPYSDYARRGPREKMYVHRDYYYSGGGVQDDWVLSPGEFYKLSPTYPGGFRELLAGDCLSLLDRRIREFGEFELHANDLKEENLSNFEDTKDRQELAIYAFTIVTVVFLPLSFVAGVFGMNTSDIRDMTQGQWAYWASAIPVTVLVILIGLWWMGELANLFSWLLPRSGSRVTAAYGIAPRNPRNSGLRGSRGRALDVLPPPYEVDAMPSDFRQRPGTYRY</sequence>
<evidence type="ECO:0000256" key="2">
    <source>
        <dbReference type="ARBA" id="ARBA00022692"/>
    </source>
</evidence>
<keyword evidence="3 6" id="KW-1133">Transmembrane helix</keyword>
<evidence type="ECO:0000256" key="5">
    <source>
        <dbReference type="SAM" id="MobiDB-lite"/>
    </source>
</evidence>
<keyword evidence="2 6" id="KW-0812">Transmembrane</keyword>
<comment type="caution">
    <text evidence="7">The sequence shown here is derived from an EMBL/GenBank/DDBJ whole genome shotgun (WGS) entry which is preliminary data.</text>
</comment>
<feature type="transmembrane region" description="Helical" evidence="6">
    <location>
        <begin position="339"/>
        <end position="364"/>
    </location>
</feature>
<protein>
    <submittedName>
        <fullName evidence="7">Uncharacterized protein</fullName>
    </submittedName>
</protein>
<name>A0ABR3XNQ8_9PEZI</name>
<organism evidence="7 8">
    <name type="scientific">Phialemonium thermophilum</name>
    <dbReference type="NCBI Taxonomy" id="223376"/>
    <lineage>
        <taxon>Eukaryota</taxon>
        <taxon>Fungi</taxon>
        <taxon>Dikarya</taxon>
        <taxon>Ascomycota</taxon>
        <taxon>Pezizomycotina</taxon>
        <taxon>Sordariomycetes</taxon>
        <taxon>Sordariomycetidae</taxon>
        <taxon>Cephalothecales</taxon>
        <taxon>Cephalothecaceae</taxon>
        <taxon>Phialemonium</taxon>
    </lineage>
</organism>
<evidence type="ECO:0000256" key="6">
    <source>
        <dbReference type="SAM" id="Phobius"/>
    </source>
</evidence>
<dbReference type="PANTHER" id="PTHR46494">
    <property type="entry name" value="CORA FAMILY METAL ION TRANSPORTER (EUROFUNG)"/>
    <property type="match status" value="1"/>
</dbReference>
<dbReference type="SUPFAM" id="SSF144083">
    <property type="entry name" value="Magnesium transport protein CorA, transmembrane region"/>
    <property type="match status" value="1"/>
</dbReference>
<feature type="region of interest" description="Disordered" evidence="5">
    <location>
        <begin position="1"/>
        <end position="26"/>
    </location>
</feature>
<keyword evidence="8" id="KW-1185">Reference proteome</keyword>
<evidence type="ECO:0000313" key="8">
    <source>
        <dbReference type="Proteomes" id="UP001586593"/>
    </source>
</evidence>
<reference evidence="7 8" key="1">
    <citation type="journal article" date="2024" name="Commun. Biol.">
        <title>Comparative genomic analysis of thermophilic fungi reveals convergent evolutionary adaptations and gene losses.</title>
        <authorList>
            <person name="Steindorff A.S."/>
            <person name="Aguilar-Pontes M.V."/>
            <person name="Robinson A.J."/>
            <person name="Andreopoulos B."/>
            <person name="LaButti K."/>
            <person name="Kuo A."/>
            <person name="Mondo S."/>
            <person name="Riley R."/>
            <person name="Otillar R."/>
            <person name="Haridas S."/>
            <person name="Lipzen A."/>
            <person name="Grimwood J."/>
            <person name="Schmutz J."/>
            <person name="Clum A."/>
            <person name="Reid I.D."/>
            <person name="Moisan M.C."/>
            <person name="Butler G."/>
            <person name="Nguyen T.T.M."/>
            <person name="Dewar K."/>
            <person name="Conant G."/>
            <person name="Drula E."/>
            <person name="Henrissat B."/>
            <person name="Hansel C."/>
            <person name="Singer S."/>
            <person name="Hutchinson M.I."/>
            <person name="de Vries R.P."/>
            <person name="Natvig D.O."/>
            <person name="Powell A.J."/>
            <person name="Tsang A."/>
            <person name="Grigoriev I.V."/>
        </authorList>
    </citation>
    <scope>NUCLEOTIDE SEQUENCE [LARGE SCALE GENOMIC DNA]</scope>
    <source>
        <strain evidence="7 8">ATCC 24622</strain>
    </source>
</reference>
<dbReference type="Proteomes" id="UP001586593">
    <property type="component" value="Unassembled WGS sequence"/>
</dbReference>
<dbReference type="Gene3D" id="1.20.58.340">
    <property type="entry name" value="Magnesium transport protein CorA, transmembrane region"/>
    <property type="match status" value="1"/>
</dbReference>